<feature type="region of interest" description="Disordered" evidence="1">
    <location>
        <begin position="1"/>
        <end position="24"/>
    </location>
</feature>
<evidence type="ECO:0000313" key="3">
    <source>
        <dbReference type="Proteomes" id="UP000287033"/>
    </source>
</evidence>
<keyword evidence="3" id="KW-1185">Reference proteome</keyword>
<accession>A0A401TCX2</accession>
<reference evidence="2 3" key="1">
    <citation type="journal article" date="2018" name="Nat. Ecol. Evol.">
        <title>Shark genomes provide insights into elasmobranch evolution and the origin of vertebrates.</title>
        <authorList>
            <person name="Hara Y"/>
            <person name="Yamaguchi K"/>
            <person name="Onimaru K"/>
            <person name="Kadota M"/>
            <person name="Koyanagi M"/>
            <person name="Keeley SD"/>
            <person name="Tatsumi K"/>
            <person name="Tanaka K"/>
            <person name="Motone F"/>
            <person name="Kageyama Y"/>
            <person name="Nozu R"/>
            <person name="Adachi N"/>
            <person name="Nishimura O"/>
            <person name="Nakagawa R"/>
            <person name="Tanegashima C"/>
            <person name="Kiyatake I"/>
            <person name="Matsumoto R"/>
            <person name="Murakumo K"/>
            <person name="Nishida K"/>
            <person name="Terakita A"/>
            <person name="Kuratani S"/>
            <person name="Sato K"/>
            <person name="Hyodo S Kuraku.S."/>
        </authorList>
    </citation>
    <scope>NUCLEOTIDE SEQUENCE [LARGE SCALE GENOMIC DNA]</scope>
</reference>
<protein>
    <submittedName>
        <fullName evidence="2">Uncharacterized protein</fullName>
    </submittedName>
</protein>
<name>A0A401TCX2_CHIPU</name>
<organism evidence="2 3">
    <name type="scientific">Chiloscyllium punctatum</name>
    <name type="common">Brownbanded bambooshark</name>
    <name type="synonym">Hemiscyllium punctatum</name>
    <dbReference type="NCBI Taxonomy" id="137246"/>
    <lineage>
        <taxon>Eukaryota</taxon>
        <taxon>Metazoa</taxon>
        <taxon>Chordata</taxon>
        <taxon>Craniata</taxon>
        <taxon>Vertebrata</taxon>
        <taxon>Chondrichthyes</taxon>
        <taxon>Elasmobranchii</taxon>
        <taxon>Galeomorphii</taxon>
        <taxon>Galeoidea</taxon>
        <taxon>Orectolobiformes</taxon>
        <taxon>Hemiscylliidae</taxon>
        <taxon>Chiloscyllium</taxon>
    </lineage>
</organism>
<dbReference type="EMBL" id="BEZZ01034954">
    <property type="protein sequence ID" value="GCC40479.1"/>
    <property type="molecule type" value="Genomic_DNA"/>
</dbReference>
<dbReference type="Proteomes" id="UP000287033">
    <property type="component" value="Unassembled WGS sequence"/>
</dbReference>
<sequence>MVFNTFCNMSPGSEGAPGPEEKPTASVITSYPVELSAIFGSPLSGKDCGKSVWESGGNQDLSLINVSQPSNGRAAMVSQSAYELRLPGVLQSTGSQFSYPAYNGPAVYGHPNNIGFLDVRQCLLNGLQYS</sequence>
<feature type="compositionally biased region" description="Polar residues" evidence="1">
    <location>
        <begin position="1"/>
        <end position="11"/>
    </location>
</feature>
<gene>
    <name evidence="2" type="ORF">chiPu_0024212</name>
</gene>
<evidence type="ECO:0000256" key="1">
    <source>
        <dbReference type="SAM" id="MobiDB-lite"/>
    </source>
</evidence>
<dbReference type="AlphaFoldDB" id="A0A401TCX2"/>
<comment type="caution">
    <text evidence="2">The sequence shown here is derived from an EMBL/GenBank/DDBJ whole genome shotgun (WGS) entry which is preliminary data.</text>
</comment>
<evidence type="ECO:0000313" key="2">
    <source>
        <dbReference type="EMBL" id="GCC40479.1"/>
    </source>
</evidence>
<proteinExistence type="predicted"/>